<gene>
    <name evidence="1" type="ORF">F1559_001856</name>
</gene>
<name>A0A7J7IF31_9RHOD</name>
<dbReference type="AlphaFoldDB" id="A0A7J7IF31"/>
<keyword evidence="2" id="KW-1185">Reference proteome</keyword>
<dbReference type="EMBL" id="VWRR01000013">
    <property type="protein sequence ID" value="KAF6001703.1"/>
    <property type="molecule type" value="Genomic_DNA"/>
</dbReference>
<accession>A0A7J7IF31</accession>
<proteinExistence type="predicted"/>
<protein>
    <submittedName>
        <fullName evidence="1">Uncharacterized protein</fullName>
    </submittedName>
</protein>
<evidence type="ECO:0000313" key="2">
    <source>
        <dbReference type="Proteomes" id="UP000530660"/>
    </source>
</evidence>
<dbReference type="OrthoDB" id="10511473at2759"/>
<reference evidence="1 2" key="1">
    <citation type="journal article" date="2020" name="J. Phycol.">
        <title>Comparative genome analysis reveals Cyanidiococcus gen. nov., a new extremophilic red algal genus sister to Cyanidioschyzon (Cyanidioschyzonaceae, Rhodophyta).</title>
        <authorList>
            <person name="Liu S.-L."/>
            <person name="Chiang Y.-R."/>
            <person name="Yoon H.S."/>
            <person name="Fu H.-Y."/>
        </authorList>
    </citation>
    <scope>NUCLEOTIDE SEQUENCE [LARGE SCALE GENOMIC DNA]</scope>
    <source>
        <strain evidence="1 2">THAL066</strain>
    </source>
</reference>
<organism evidence="1 2">
    <name type="scientific">Cyanidiococcus yangmingshanensis</name>
    <dbReference type="NCBI Taxonomy" id="2690220"/>
    <lineage>
        <taxon>Eukaryota</taxon>
        <taxon>Rhodophyta</taxon>
        <taxon>Bangiophyceae</taxon>
        <taxon>Cyanidiales</taxon>
        <taxon>Cyanidiaceae</taxon>
        <taxon>Cyanidiococcus</taxon>
    </lineage>
</organism>
<evidence type="ECO:0000313" key="1">
    <source>
        <dbReference type="EMBL" id="KAF6001703.1"/>
    </source>
</evidence>
<comment type="caution">
    <text evidence="1">The sequence shown here is derived from an EMBL/GenBank/DDBJ whole genome shotgun (WGS) entry which is preliminary data.</text>
</comment>
<dbReference type="Proteomes" id="UP000530660">
    <property type="component" value="Unassembled WGS sequence"/>
</dbReference>
<sequence length="725" mass="81705">MKLAQRRRRLGAPQRPATWTETGFVSKRIHRPVQKRAEAANTLIATLQRYEEQLKSHHVMLRLEAVERISTLLRSMEQRDMSIKSLPFTWLKLFDKIVVLATEPSRARGREQAAQLVLQLLRLGGNDLDLSPVLRAVLLRIAGAAASPKVDSRMESFRLLCDMVAESSMKWRPVLMEILADDAMITTFIQAWIHWAGGDTAALLKEGATSEPSLSMQHRPHLAQGANLEACLDALDLLLEVAASRTKQHPSDPSDSLGGQLRGNLATQSITMKEETGYGHGAPLDLVAQAVDPVVFRVHPGETPTVRLVRVPDSAPSLNLSLIRFVTETHRQAMTKSIPLLRGFYREAFRVMTSFVLEDGIWDSRLYGLLNQCVLLEQCSVARVSGAISSPVGSSLTFVHWVYRIWARYLEPRWKNKPRTRETDRAFASLTITIAEALSRPDIISEEMVPAAVEEGLAWRLLSMSRFPSLVQQAWRQDWLRRCTLSTERSASSPPHLKRSDWPMLERYGDQDCLIGAVKLAYRFLLSARAADRGRMEQSIAAECLRLVRRVLQGPQVAFIEKDGCRSIMLVMAPFFAVPSRNLLVITELAPCLLMEIEALLERLLFLSGGCVPLRLERAMAACQEHEKVIRYGRWRSVLSLSQYMVLETRFLLLVALARGLSRLDISLETPQGTIDTERAVAGPSAQERQEAYTLLRREWMALSRPFPWLRYALHQLSECGTAHT</sequence>